<dbReference type="GO" id="GO:0000287">
    <property type="term" value="F:magnesium ion binding"/>
    <property type="evidence" value="ECO:0007669"/>
    <property type="project" value="TreeGrafter"/>
</dbReference>
<dbReference type="AlphaFoldDB" id="A0A0J8GPU7"/>
<dbReference type="GO" id="GO:0005737">
    <property type="term" value="C:cytoplasm"/>
    <property type="evidence" value="ECO:0007669"/>
    <property type="project" value="TreeGrafter"/>
</dbReference>
<evidence type="ECO:0000256" key="4">
    <source>
        <dbReference type="ARBA" id="ARBA00012640"/>
    </source>
</evidence>
<evidence type="ECO:0000256" key="9">
    <source>
        <dbReference type="ARBA" id="ARBA00022842"/>
    </source>
</evidence>
<comment type="catalytic activity">
    <reaction evidence="12">
        <text>O-phospho-L-serine + H2O = L-serine + phosphate</text>
        <dbReference type="Rhea" id="RHEA:21208"/>
        <dbReference type="ChEBI" id="CHEBI:15377"/>
        <dbReference type="ChEBI" id="CHEBI:33384"/>
        <dbReference type="ChEBI" id="CHEBI:43474"/>
        <dbReference type="ChEBI" id="CHEBI:57524"/>
        <dbReference type="EC" id="3.1.3.3"/>
    </reaction>
</comment>
<dbReference type="EC" id="3.1.3.3" evidence="4"/>
<evidence type="ECO:0000256" key="5">
    <source>
        <dbReference type="ARBA" id="ARBA00015196"/>
    </source>
</evidence>
<dbReference type="Gene3D" id="3.40.50.1000">
    <property type="entry name" value="HAD superfamily/HAD-like"/>
    <property type="match status" value="1"/>
</dbReference>
<name>A0A0J8GPU7_9ALTE</name>
<dbReference type="Proteomes" id="UP000037600">
    <property type="component" value="Unassembled WGS sequence"/>
</dbReference>
<dbReference type="GO" id="GO:0006564">
    <property type="term" value="P:L-serine biosynthetic process"/>
    <property type="evidence" value="ECO:0007669"/>
    <property type="project" value="UniProtKB-KW"/>
</dbReference>
<comment type="catalytic activity">
    <reaction evidence="13">
        <text>O-phospho-D-serine + H2O = D-serine + phosphate</text>
        <dbReference type="Rhea" id="RHEA:24873"/>
        <dbReference type="ChEBI" id="CHEBI:15377"/>
        <dbReference type="ChEBI" id="CHEBI:35247"/>
        <dbReference type="ChEBI" id="CHEBI:43474"/>
        <dbReference type="ChEBI" id="CHEBI:58680"/>
        <dbReference type="EC" id="3.1.3.3"/>
    </reaction>
</comment>
<accession>A0A0J8GPU7</accession>
<keyword evidence="6" id="KW-0028">Amino-acid biosynthesis</keyword>
<dbReference type="SFLD" id="SFLDF00029">
    <property type="entry name" value="phosphoserine_phosphatase"/>
    <property type="match status" value="1"/>
</dbReference>
<gene>
    <name evidence="15" type="ORF">XM47_13110</name>
</gene>
<evidence type="ECO:0000256" key="6">
    <source>
        <dbReference type="ARBA" id="ARBA00022605"/>
    </source>
</evidence>
<keyword evidence="9" id="KW-0460">Magnesium</keyword>
<dbReference type="UniPathway" id="UPA00135">
    <property type="reaction ID" value="UER00198"/>
</dbReference>
<dbReference type="InterPro" id="IPR023214">
    <property type="entry name" value="HAD_sf"/>
</dbReference>
<keyword evidence="10" id="KW-0718">Serine biosynthesis</keyword>
<dbReference type="Pfam" id="PF00702">
    <property type="entry name" value="Hydrolase"/>
    <property type="match status" value="1"/>
</dbReference>
<evidence type="ECO:0000256" key="13">
    <source>
        <dbReference type="ARBA" id="ARBA00048523"/>
    </source>
</evidence>
<sequence length="345" mass="37280">MNNYIINETIDLSTSKHIGRSYLSSLDNNGQQTIVLDPKDLKSYALGKSENANSIKNEIVIYGESFTLENLDHVLNKLSSSIINIAIIPALDGEDDCAISFQLSEKIDTETFNSLKLWASEFKADVWQLSERANINQPGLLLMDMDSTVIKIECIDEIAKLAGVGEEVAKVTELAMQGKLDFAESLKGRVGTLANCNEGVLQTVAENLPLMHGLERLVKVLKAHNWRLAIASGGFTFFADKLKDLLQLDAAVANVLEIKDGVLTGKVIGGIVDAQVKADTLGKLASEFSIENSQTIAMGDGANDLVMMAAAGLGVAFEAKPLVQEKADVAINFHGLDALLFILSR</sequence>
<dbReference type="STRING" id="1513271.XM47_13110"/>
<protein>
    <recommendedName>
        <fullName evidence="5">Phosphoserine phosphatase</fullName>
        <ecNumber evidence="4">3.1.3.3</ecNumber>
    </recommendedName>
    <alternativeName>
        <fullName evidence="11">O-phosphoserine phosphohydrolase</fullName>
    </alternativeName>
</protein>
<keyword evidence="16" id="KW-1185">Reference proteome</keyword>
<dbReference type="PANTHER" id="PTHR43344">
    <property type="entry name" value="PHOSPHOSERINE PHOSPHATASE"/>
    <property type="match status" value="1"/>
</dbReference>
<evidence type="ECO:0000256" key="7">
    <source>
        <dbReference type="ARBA" id="ARBA00022723"/>
    </source>
</evidence>
<dbReference type="CDD" id="cd07500">
    <property type="entry name" value="HAD_PSP"/>
    <property type="match status" value="1"/>
</dbReference>
<evidence type="ECO:0000256" key="11">
    <source>
        <dbReference type="ARBA" id="ARBA00031693"/>
    </source>
</evidence>
<dbReference type="NCBIfam" id="TIGR01488">
    <property type="entry name" value="HAD-SF-IB"/>
    <property type="match status" value="1"/>
</dbReference>
<feature type="active site" description="Nucleophile" evidence="14">
    <location>
        <position position="144"/>
    </location>
</feature>
<organism evidence="15 16">
    <name type="scientific">Catenovulum maritimum</name>
    <dbReference type="NCBI Taxonomy" id="1513271"/>
    <lineage>
        <taxon>Bacteria</taxon>
        <taxon>Pseudomonadati</taxon>
        <taxon>Pseudomonadota</taxon>
        <taxon>Gammaproteobacteria</taxon>
        <taxon>Alteromonadales</taxon>
        <taxon>Alteromonadaceae</taxon>
        <taxon>Catenovulum</taxon>
    </lineage>
</organism>
<comment type="similarity">
    <text evidence="3">Belongs to the HAD-like hydrolase superfamily. SerB family.</text>
</comment>
<keyword evidence="8" id="KW-0378">Hydrolase</keyword>
<dbReference type="SFLD" id="SFLDS00003">
    <property type="entry name" value="Haloacid_Dehalogenase"/>
    <property type="match status" value="1"/>
</dbReference>
<dbReference type="SFLD" id="SFLDG01136">
    <property type="entry name" value="C1.6:_Phosphoserine_Phosphatas"/>
    <property type="match status" value="1"/>
</dbReference>
<dbReference type="RefSeq" id="WP_048693320.1">
    <property type="nucleotide sequence ID" value="NZ_KQ130494.1"/>
</dbReference>
<dbReference type="GO" id="GO:0036424">
    <property type="term" value="F:L-phosphoserine phosphatase activity"/>
    <property type="evidence" value="ECO:0007669"/>
    <property type="project" value="InterPro"/>
</dbReference>
<dbReference type="SUPFAM" id="SSF56784">
    <property type="entry name" value="HAD-like"/>
    <property type="match status" value="1"/>
</dbReference>
<reference evidence="15 16" key="1">
    <citation type="submission" date="2015-04" db="EMBL/GenBank/DDBJ databases">
        <title>Draft Genome Sequence of the Novel Agar-Digesting Marine Bacterium Q1.</title>
        <authorList>
            <person name="Li Y."/>
            <person name="Li D."/>
            <person name="Chen G."/>
            <person name="Du Z."/>
        </authorList>
    </citation>
    <scope>NUCLEOTIDE SEQUENCE [LARGE SCALE GENOMIC DNA]</scope>
    <source>
        <strain evidence="15 16">Q1</strain>
    </source>
</reference>
<evidence type="ECO:0000256" key="10">
    <source>
        <dbReference type="ARBA" id="ARBA00023299"/>
    </source>
</evidence>
<dbReference type="InterPro" id="IPR050582">
    <property type="entry name" value="HAD-like_SerB"/>
</dbReference>
<keyword evidence="7" id="KW-0479">Metal-binding</keyword>
<feature type="active site" description="Proton donor" evidence="14">
    <location>
        <position position="146"/>
    </location>
</feature>
<dbReference type="InterPro" id="IPR004469">
    <property type="entry name" value="PSP"/>
</dbReference>
<dbReference type="Gene3D" id="3.30.70.2020">
    <property type="match status" value="1"/>
</dbReference>
<dbReference type="NCBIfam" id="TIGR00338">
    <property type="entry name" value="serB"/>
    <property type="match status" value="1"/>
</dbReference>
<dbReference type="SFLD" id="SFLDG01137">
    <property type="entry name" value="C1.6.1:_Phosphoserine_Phosphat"/>
    <property type="match status" value="1"/>
</dbReference>
<evidence type="ECO:0000256" key="1">
    <source>
        <dbReference type="ARBA" id="ARBA00001946"/>
    </source>
</evidence>
<dbReference type="InterPro" id="IPR036412">
    <property type="entry name" value="HAD-like_sf"/>
</dbReference>
<dbReference type="PATRIC" id="fig|1513271.3.peg.2689"/>
<evidence type="ECO:0000256" key="3">
    <source>
        <dbReference type="ARBA" id="ARBA00009184"/>
    </source>
</evidence>
<dbReference type="Gene3D" id="1.10.150.210">
    <property type="entry name" value="Phosphoserine phosphatase, domain 2"/>
    <property type="match status" value="1"/>
</dbReference>
<evidence type="ECO:0000256" key="14">
    <source>
        <dbReference type="PIRSR" id="PIRSR604469-1"/>
    </source>
</evidence>
<comment type="pathway">
    <text evidence="2">Amino-acid biosynthesis; L-serine biosynthesis; L-serine from 3-phospho-D-glycerate: step 3/3.</text>
</comment>
<dbReference type="FunFam" id="1.10.150.210:FF:000001">
    <property type="entry name" value="Phosphoserine phosphatase"/>
    <property type="match status" value="1"/>
</dbReference>
<evidence type="ECO:0000256" key="12">
    <source>
        <dbReference type="ARBA" id="ARBA00048138"/>
    </source>
</evidence>
<proteinExistence type="inferred from homology"/>
<dbReference type="EMBL" id="LAZL01000021">
    <property type="protein sequence ID" value="KMT64792.1"/>
    <property type="molecule type" value="Genomic_DNA"/>
</dbReference>
<evidence type="ECO:0000256" key="2">
    <source>
        <dbReference type="ARBA" id="ARBA00005135"/>
    </source>
</evidence>
<evidence type="ECO:0000256" key="8">
    <source>
        <dbReference type="ARBA" id="ARBA00022801"/>
    </source>
</evidence>
<comment type="cofactor">
    <cofactor evidence="1">
        <name>Mg(2+)</name>
        <dbReference type="ChEBI" id="CHEBI:18420"/>
    </cofactor>
</comment>
<evidence type="ECO:0000313" key="15">
    <source>
        <dbReference type="EMBL" id="KMT64792.1"/>
    </source>
</evidence>
<evidence type="ECO:0000313" key="16">
    <source>
        <dbReference type="Proteomes" id="UP000037600"/>
    </source>
</evidence>
<comment type="caution">
    <text evidence="15">The sequence shown here is derived from an EMBL/GenBank/DDBJ whole genome shotgun (WGS) entry which is preliminary data.</text>
</comment>
<dbReference type="PANTHER" id="PTHR43344:SF2">
    <property type="entry name" value="PHOSPHOSERINE PHOSPHATASE"/>
    <property type="match status" value="1"/>
</dbReference>